<dbReference type="AlphaFoldDB" id="A0A8X7N8V4"/>
<feature type="compositionally biased region" description="Polar residues" evidence="1">
    <location>
        <begin position="182"/>
        <end position="193"/>
    </location>
</feature>
<evidence type="ECO:0000313" key="2">
    <source>
        <dbReference type="EMBL" id="KAE8268134.1"/>
    </source>
</evidence>
<feature type="compositionally biased region" description="Low complexity" evidence="1">
    <location>
        <begin position="374"/>
        <end position="385"/>
    </location>
</feature>
<proteinExistence type="predicted"/>
<protein>
    <submittedName>
        <fullName evidence="2">Uncharacterized protein</fullName>
    </submittedName>
</protein>
<feature type="region of interest" description="Disordered" evidence="1">
    <location>
        <begin position="172"/>
        <end position="209"/>
    </location>
</feature>
<reference evidence="2" key="2">
    <citation type="journal article" date="2019" name="IMA Fungus">
        <title>Genome sequencing and comparison of five Tilletia species to identify candidate genes for the detection of regulated species infecting wheat.</title>
        <authorList>
            <person name="Nguyen H.D.T."/>
            <person name="Sultana T."/>
            <person name="Kesanakurti P."/>
            <person name="Hambleton S."/>
        </authorList>
    </citation>
    <scope>NUCLEOTIDE SEQUENCE</scope>
    <source>
        <strain evidence="2">DAOMC 236422</strain>
    </source>
</reference>
<dbReference type="Proteomes" id="UP000078113">
    <property type="component" value="Unassembled WGS sequence"/>
</dbReference>
<sequence>MSAPSSTSLDPSLQATLLNLYSTVLDAVIPILPPRPPSSAPSTSLAASQYTVARSIVTRLAAPLEDSDVTQPPPPPASSPQRPATPASSSAAASTAGLASILPDILRLCSARAAPVRDEEIQKLLGQAMDLEREALNNMQNSDTSLQSRLIARLDTLTRAIQHISEEMMTDIRTHHRKRSDASTASHATSNRPISPMDIGPASSSPNNVSQESLILTAPPGTAADQFRRQVQSELELTMQRGEVYAVWGGEESVHKNFKQWVSSSASVQHIDSATPESMRWRASLVDAIYSDHPVRLPVLPTRANLESKPKQEEDVISSSPDQGNNTLPQALVACANALFQLQNKVQAIIVLACLVAVVTSAVGTRAAHRSANSTTTQGDTSSSSDDPDLWVSRLWMLLEDFIAEPDHPPPVPASLTEPTEAPPSTARPAPAESERSKLKNLTAECIRAYRTLRGLPAQTSPSDDTAADELKIEAGVRGALRYEDPVFKILKKRLHAAMLTLLLEPAHIPLGGKSTTNAVSASVTKTSPSSSPNPSSPVPLPPPSPKGGAPARLATGRSHPTRQTGAATAASTPTLRLPPVPGFTRPALLGEKANEVVREVDMVCRAIAKVWGKDLSLE</sequence>
<accession>A0A8X7N8V4</accession>
<feature type="region of interest" description="Disordered" evidence="1">
    <location>
        <begin position="407"/>
        <end position="438"/>
    </location>
</feature>
<name>A0A8X7N8V4_9BASI</name>
<keyword evidence="3" id="KW-1185">Reference proteome</keyword>
<feature type="compositionally biased region" description="Low complexity" evidence="1">
    <location>
        <begin position="521"/>
        <end position="534"/>
    </location>
</feature>
<feature type="region of interest" description="Disordered" evidence="1">
    <location>
        <begin position="520"/>
        <end position="580"/>
    </location>
</feature>
<evidence type="ECO:0000313" key="3">
    <source>
        <dbReference type="Proteomes" id="UP000078113"/>
    </source>
</evidence>
<feature type="region of interest" description="Disordered" evidence="1">
    <location>
        <begin position="366"/>
        <end position="387"/>
    </location>
</feature>
<organism evidence="2 3">
    <name type="scientific">Tilletia walkeri</name>
    <dbReference type="NCBI Taxonomy" id="117179"/>
    <lineage>
        <taxon>Eukaryota</taxon>
        <taxon>Fungi</taxon>
        <taxon>Dikarya</taxon>
        <taxon>Basidiomycota</taxon>
        <taxon>Ustilaginomycotina</taxon>
        <taxon>Exobasidiomycetes</taxon>
        <taxon>Tilletiales</taxon>
        <taxon>Tilletiaceae</taxon>
        <taxon>Tilletia</taxon>
    </lineage>
</organism>
<comment type="caution">
    <text evidence="2">The sequence shown here is derived from an EMBL/GenBank/DDBJ whole genome shotgun (WGS) entry which is preliminary data.</text>
</comment>
<reference evidence="2" key="1">
    <citation type="submission" date="2016-04" db="EMBL/GenBank/DDBJ databases">
        <authorList>
            <person name="Nguyen H.D."/>
            <person name="Samba Siva P."/>
            <person name="Cullis J."/>
            <person name="Levesque C.A."/>
            <person name="Hambleton S."/>
        </authorList>
    </citation>
    <scope>NUCLEOTIDE SEQUENCE</scope>
    <source>
        <strain evidence="2">DAOMC 236422</strain>
    </source>
</reference>
<feature type="region of interest" description="Disordered" evidence="1">
    <location>
        <begin position="64"/>
        <end position="91"/>
    </location>
</feature>
<gene>
    <name evidence="2" type="ORF">A4X09_0g4215</name>
</gene>
<evidence type="ECO:0000256" key="1">
    <source>
        <dbReference type="SAM" id="MobiDB-lite"/>
    </source>
</evidence>
<feature type="compositionally biased region" description="Pro residues" evidence="1">
    <location>
        <begin position="535"/>
        <end position="546"/>
    </location>
</feature>
<dbReference type="EMBL" id="LWDG02000172">
    <property type="protein sequence ID" value="KAE8268134.1"/>
    <property type="molecule type" value="Genomic_DNA"/>
</dbReference>
<feature type="compositionally biased region" description="Low complexity" evidence="1">
    <location>
        <begin position="79"/>
        <end position="91"/>
    </location>
</feature>
<feature type="compositionally biased region" description="Polar residues" evidence="1">
    <location>
        <begin position="562"/>
        <end position="575"/>
    </location>
</feature>